<feature type="transmembrane region" description="Helical" evidence="1">
    <location>
        <begin position="134"/>
        <end position="155"/>
    </location>
</feature>
<dbReference type="Pfam" id="PF01970">
    <property type="entry name" value="TctA"/>
    <property type="match status" value="1"/>
</dbReference>
<evidence type="ECO:0000313" key="4">
    <source>
        <dbReference type="Proteomes" id="UP001597474"/>
    </source>
</evidence>
<feature type="transmembrane region" description="Helical" evidence="1">
    <location>
        <begin position="316"/>
        <end position="340"/>
    </location>
</feature>
<dbReference type="InterPro" id="IPR002823">
    <property type="entry name" value="DUF112_TM"/>
</dbReference>
<feature type="transmembrane region" description="Helical" evidence="1">
    <location>
        <begin position="352"/>
        <end position="376"/>
    </location>
</feature>
<feature type="transmembrane region" description="Helical" evidence="1">
    <location>
        <begin position="411"/>
        <end position="440"/>
    </location>
</feature>
<evidence type="ECO:0000256" key="1">
    <source>
        <dbReference type="SAM" id="Phobius"/>
    </source>
</evidence>
<dbReference type="EMBL" id="JBHUMP010000040">
    <property type="protein sequence ID" value="MFD2741667.1"/>
    <property type="molecule type" value="Genomic_DNA"/>
</dbReference>
<dbReference type="RefSeq" id="WP_386376094.1">
    <property type="nucleotide sequence ID" value="NZ_JBHUMP010000040.1"/>
</dbReference>
<dbReference type="PANTHER" id="PTHR35342">
    <property type="entry name" value="TRICARBOXYLIC TRANSPORT PROTEIN"/>
    <property type="match status" value="1"/>
</dbReference>
<keyword evidence="1" id="KW-0812">Transmembrane</keyword>
<accession>A0ABW5U8A8</accession>
<feature type="transmembrane region" description="Helical" evidence="1">
    <location>
        <begin position="388"/>
        <end position="405"/>
    </location>
</feature>
<evidence type="ECO:0000259" key="2">
    <source>
        <dbReference type="Pfam" id="PF01970"/>
    </source>
</evidence>
<name>A0ABW5U8A8_9RHOB</name>
<feature type="transmembrane region" description="Helical" evidence="1">
    <location>
        <begin position="161"/>
        <end position="178"/>
    </location>
</feature>
<feature type="transmembrane region" description="Helical" evidence="1">
    <location>
        <begin position="57"/>
        <end position="80"/>
    </location>
</feature>
<keyword evidence="4" id="KW-1185">Reference proteome</keyword>
<comment type="caution">
    <text evidence="3">The sequence shown here is derived from an EMBL/GenBank/DDBJ whole genome shotgun (WGS) entry which is preliminary data.</text>
</comment>
<sequence>MEFLTYFGNVFEPMSFLLLLGGTIGGLILGATPGLSPTMAVALLIPFTFQMTPTHGLILLGAAYTSTVAGGAVSAILLRIPGAPANIATSLDGYEMAKKGEGARALHLSFLSSGVGGVLGVLLLIFLTPLLSKWALAFGPSHLFWLAILGVTVIGSLDSKSFVKGLLSGCIGLWLSMIGYDDIQGAQRFIFTDSLTGGINFIAALLGLFAIPQVLDMFAKGQNKAQIISIDVPKHSIMDSVKELGRSCRALSIGTAIGSFVGLIPGVGGQIAGLVAYDQTKKFSPHRRKFGRGHPEGVIAAEAANNAMVGPSLVPLLTLSIPGSPTAAVLLGGLLIHGIFPGSDLFDNHPDVAWTFINSMLIGQIMMVTFGIMIAGWAAKIARAPQPVMAAAVVVLAIFGSYSVQQSMDDVYVMLVLGVGMFFFEKFGFSAAPLVLGLILGPIAEANFVQGSMIATAGDGVLPYFFIGTLNIILIVLIAASIGYSFWTNMLQLDSAGADEPLEVAP</sequence>
<gene>
    <name evidence="3" type="ORF">ACFSUD_19100</name>
</gene>
<proteinExistence type="predicted"/>
<reference evidence="4" key="1">
    <citation type="journal article" date="2019" name="Int. J. Syst. Evol. Microbiol.">
        <title>The Global Catalogue of Microorganisms (GCM) 10K type strain sequencing project: providing services to taxonomists for standard genome sequencing and annotation.</title>
        <authorList>
            <consortium name="The Broad Institute Genomics Platform"/>
            <consortium name="The Broad Institute Genome Sequencing Center for Infectious Disease"/>
            <person name="Wu L."/>
            <person name="Ma J."/>
        </authorList>
    </citation>
    <scope>NUCLEOTIDE SEQUENCE [LARGE SCALE GENOMIC DNA]</scope>
    <source>
        <strain evidence="4">TISTR 2562</strain>
    </source>
</reference>
<feature type="domain" description="DUF112" evidence="2">
    <location>
        <begin position="17"/>
        <end position="436"/>
    </location>
</feature>
<organism evidence="3 4">
    <name type="scientific">Sulfitobacter aestuarii</name>
    <dbReference type="NCBI Taxonomy" id="2161676"/>
    <lineage>
        <taxon>Bacteria</taxon>
        <taxon>Pseudomonadati</taxon>
        <taxon>Pseudomonadota</taxon>
        <taxon>Alphaproteobacteria</taxon>
        <taxon>Rhodobacterales</taxon>
        <taxon>Roseobacteraceae</taxon>
        <taxon>Sulfitobacter</taxon>
    </lineage>
</organism>
<feature type="transmembrane region" description="Helical" evidence="1">
    <location>
        <begin position="461"/>
        <end position="487"/>
    </location>
</feature>
<dbReference type="Proteomes" id="UP001597474">
    <property type="component" value="Unassembled WGS sequence"/>
</dbReference>
<keyword evidence="1" id="KW-0472">Membrane</keyword>
<keyword evidence="1" id="KW-1133">Transmembrane helix</keyword>
<feature type="transmembrane region" description="Helical" evidence="1">
    <location>
        <begin position="105"/>
        <end position="127"/>
    </location>
</feature>
<dbReference type="PANTHER" id="PTHR35342:SF5">
    <property type="entry name" value="TRICARBOXYLIC TRANSPORT PROTEIN"/>
    <property type="match status" value="1"/>
</dbReference>
<feature type="transmembrane region" description="Helical" evidence="1">
    <location>
        <begin position="16"/>
        <end position="45"/>
    </location>
</feature>
<feature type="transmembrane region" description="Helical" evidence="1">
    <location>
        <begin position="250"/>
        <end position="277"/>
    </location>
</feature>
<protein>
    <submittedName>
        <fullName evidence="3">Tripartite tricarboxylate transporter permease</fullName>
    </submittedName>
</protein>
<feature type="transmembrane region" description="Helical" evidence="1">
    <location>
        <begin position="190"/>
        <end position="211"/>
    </location>
</feature>
<evidence type="ECO:0000313" key="3">
    <source>
        <dbReference type="EMBL" id="MFD2741667.1"/>
    </source>
</evidence>